<proteinExistence type="predicted"/>
<name>A0ABQ0LL43_MYCCL</name>
<gene>
    <name evidence="1" type="ORF">MCHLO_08915</name>
</gene>
<accession>A0ABQ0LL43</accession>
<evidence type="ECO:0000313" key="1">
    <source>
        <dbReference type="EMBL" id="GAT51803.1"/>
    </source>
</evidence>
<dbReference type="Proteomes" id="UP000815677">
    <property type="component" value="Unassembled WGS sequence"/>
</dbReference>
<sequence length="41" mass="4774">LAEWSTLVSRCNNSLTTDLQLRERASASEVQRARIWLVRED</sequence>
<organism evidence="1 2">
    <name type="scientific">Mycena chlorophos</name>
    <name type="common">Agaric fungus</name>
    <name type="synonym">Agaricus chlorophos</name>
    <dbReference type="NCBI Taxonomy" id="658473"/>
    <lineage>
        <taxon>Eukaryota</taxon>
        <taxon>Fungi</taxon>
        <taxon>Dikarya</taxon>
        <taxon>Basidiomycota</taxon>
        <taxon>Agaricomycotina</taxon>
        <taxon>Agaricomycetes</taxon>
        <taxon>Agaricomycetidae</taxon>
        <taxon>Agaricales</taxon>
        <taxon>Marasmiineae</taxon>
        <taxon>Mycenaceae</taxon>
        <taxon>Mycena</taxon>
    </lineage>
</organism>
<dbReference type="EMBL" id="DF847419">
    <property type="protein sequence ID" value="GAT51803.1"/>
    <property type="molecule type" value="Genomic_DNA"/>
</dbReference>
<keyword evidence="2" id="KW-1185">Reference proteome</keyword>
<evidence type="ECO:0000313" key="2">
    <source>
        <dbReference type="Proteomes" id="UP000815677"/>
    </source>
</evidence>
<protein>
    <submittedName>
        <fullName evidence="1">Uncharacterized protein</fullName>
    </submittedName>
</protein>
<feature type="non-terminal residue" evidence="1">
    <location>
        <position position="41"/>
    </location>
</feature>
<reference evidence="1" key="1">
    <citation type="submission" date="2014-09" db="EMBL/GenBank/DDBJ databases">
        <title>Genome sequence of the luminous mushroom Mycena chlorophos for searching fungal bioluminescence genes.</title>
        <authorList>
            <person name="Tanaka Y."/>
            <person name="Kasuga D."/>
            <person name="Oba Y."/>
            <person name="Hase S."/>
            <person name="Sato K."/>
            <person name="Oba Y."/>
            <person name="Sakakibara Y."/>
        </authorList>
    </citation>
    <scope>NUCLEOTIDE SEQUENCE</scope>
</reference>
<feature type="non-terminal residue" evidence="1">
    <location>
        <position position="1"/>
    </location>
</feature>